<evidence type="ECO:0000259" key="2">
    <source>
        <dbReference type="Pfam" id="PF13649"/>
    </source>
</evidence>
<feature type="region of interest" description="Disordered" evidence="1">
    <location>
        <begin position="322"/>
        <end position="354"/>
    </location>
</feature>
<feature type="domain" description="Methyltransferase" evidence="2">
    <location>
        <begin position="114"/>
        <end position="213"/>
    </location>
</feature>
<dbReference type="Pfam" id="PF13649">
    <property type="entry name" value="Methyltransf_25"/>
    <property type="match status" value="1"/>
</dbReference>
<dbReference type="InterPro" id="IPR041698">
    <property type="entry name" value="Methyltransf_25"/>
</dbReference>
<dbReference type="GeneID" id="95974011"/>
<evidence type="ECO:0000313" key="3">
    <source>
        <dbReference type="EMBL" id="KAL1303852.1"/>
    </source>
</evidence>
<sequence length="431" mass="47082">MDASLRTTNNANTAPSTSSGGPPSIASSSGVLGSGSGSGGHTGASPGAAAKDDLLANPFELRHGRRYLRDLPYPLPCDLAETQRQNMRTMLGMTVFGKACCAPIKPKATGTLKVVEIGCGAAYWSATCHDWLASVGITNVSFTGIDIAPLAPDLNKQGVKWRYIQHDLRRLPWPFEDEEFDLVMVKDMSLAVPIGIATQQFVDETIRIIAEGGILEFWESDHTLRCLRPHPPPPPGMLKPEEAAAISTKTYLISPGTPFAPAQNKYVINSNSWISDALDDRRLTSAPCARLLNMLYQEADTLTDIGVRRVAVPLGELRWEKDRSEETRKDARPDDDDDEKPRKGKGRASDDALTSISTLTPDQAALRYTALVSVLQKIESLEPILKDVSGKNSEEWSRWWASMMSSLLDQHNGSSGEVLEVGAWWAIKKRA</sequence>
<feature type="region of interest" description="Disordered" evidence="1">
    <location>
        <begin position="1"/>
        <end position="49"/>
    </location>
</feature>
<feature type="compositionally biased region" description="Basic and acidic residues" evidence="1">
    <location>
        <begin position="322"/>
        <end position="332"/>
    </location>
</feature>
<protein>
    <recommendedName>
        <fullName evidence="2">Methyltransferase domain-containing protein</fullName>
    </recommendedName>
</protein>
<dbReference type="CDD" id="cd02440">
    <property type="entry name" value="AdoMet_MTases"/>
    <property type="match status" value="1"/>
</dbReference>
<name>A0ABR3PCG4_9PEZI</name>
<dbReference type="Gene3D" id="3.40.50.150">
    <property type="entry name" value="Vaccinia Virus protein VP39"/>
    <property type="match status" value="1"/>
</dbReference>
<keyword evidence="4" id="KW-1185">Reference proteome</keyword>
<reference evidence="3 4" key="1">
    <citation type="submission" date="2024-07" db="EMBL/GenBank/DDBJ databases">
        <title>Draft sequence of the Neodothiora populina.</title>
        <authorList>
            <person name="Drown D.D."/>
            <person name="Schuette U.S."/>
            <person name="Buechlein A.B."/>
            <person name="Rusch D.R."/>
            <person name="Winton L.W."/>
            <person name="Adams G.A."/>
        </authorList>
    </citation>
    <scope>NUCLEOTIDE SEQUENCE [LARGE SCALE GENOMIC DNA]</scope>
    <source>
        <strain evidence="3 4">CPC 39397</strain>
    </source>
</reference>
<dbReference type="InterPro" id="IPR029063">
    <property type="entry name" value="SAM-dependent_MTases_sf"/>
</dbReference>
<feature type="compositionally biased region" description="Low complexity" evidence="1">
    <location>
        <begin position="7"/>
        <end position="31"/>
    </location>
</feature>
<proteinExistence type="predicted"/>
<evidence type="ECO:0000313" key="4">
    <source>
        <dbReference type="Proteomes" id="UP001562354"/>
    </source>
</evidence>
<gene>
    <name evidence="3" type="ORF">AAFC00_000308</name>
</gene>
<evidence type="ECO:0000256" key="1">
    <source>
        <dbReference type="SAM" id="MobiDB-lite"/>
    </source>
</evidence>
<feature type="compositionally biased region" description="Gly residues" evidence="1">
    <location>
        <begin position="32"/>
        <end position="42"/>
    </location>
</feature>
<dbReference type="EMBL" id="JBFMKM010000009">
    <property type="protein sequence ID" value="KAL1303852.1"/>
    <property type="molecule type" value="Genomic_DNA"/>
</dbReference>
<comment type="caution">
    <text evidence="3">The sequence shown here is derived from an EMBL/GenBank/DDBJ whole genome shotgun (WGS) entry which is preliminary data.</text>
</comment>
<dbReference type="Proteomes" id="UP001562354">
    <property type="component" value="Unassembled WGS sequence"/>
</dbReference>
<accession>A0ABR3PCG4</accession>
<dbReference type="RefSeq" id="XP_069200127.1">
    <property type="nucleotide sequence ID" value="XM_069342636.1"/>
</dbReference>
<organism evidence="3 4">
    <name type="scientific">Neodothiora populina</name>
    <dbReference type="NCBI Taxonomy" id="2781224"/>
    <lineage>
        <taxon>Eukaryota</taxon>
        <taxon>Fungi</taxon>
        <taxon>Dikarya</taxon>
        <taxon>Ascomycota</taxon>
        <taxon>Pezizomycotina</taxon>
        <taxon>Dothideomycetes</taxon>
        <taxon>Dothideomycetidae</taxon>
        <taxon>Dothideales</taxon>
        <taxon>Dothioraceae</taxon>
        <taxon>Neodothiora</taxon>
    </lineage>
</organism>
<dbReference type="SUPFAM" id="SSF53335">
    <property type="entry name" value="S-adenosyl-L-methionine-dependent methyltransferases"/>
    <property type="match status" value="1"/>
</dbReference>